<dbReference type="InterPro" id="IPR050740">
    <property type="entry name" value="Aldehyde_DH_Superfamily"/>
</dbReference>
<dbReference type="InterPro" id="IPR016161">
    <property type="entry name" value="Ald_DH/histidinol_DH"/>
</dbReference>
<dbReference type="PROSITE" id="PS00070">
    <property type="entry name" value="ALDEHYDE_DEHYDR_CYS"/>
    <property type="match status" value="1"/>
</dbReference>
<evidence type="ECO:0000259" key="5">
    <source>
        <dbReference type="Pfam" id="PF00171"/>
    </source>
</evidence>
<reference evidence="6" key="1">
    <citation type="submission" date="2020-07" db="EMBL/GenBank/DDBJ databases">
        <authorList>
            <person name="Tarantini F.S."/>
            <person name="Hong K.W."/>
            <person name="Chan K.G."/>
        </authorList>
    </citation>
    <scope>NUCLEOTIDE SEQUENCE</scope>
    <source>
        <strain evidence="6">32-07</strain>
    </source>
</reference>
<dbReference type="SUPFAM" id="SSF53720">
    <property type="entry name" value="ALDH-like"/>
    <property type="match status" value="1"/>
</dbReference>
<dbReference type="NCBIfam" id="TIGR01780">
    <property type="entry name" value="SSADH"/>
    <property type="match status" value="1"/>
</dbReference>
<name>A0ABX8QYV7_9ACTN</name>
<dbReference type="Gene3D" id="3.40.309.10">
    <property type="entry name" value="Aldehyde Dehydrogenase, Chain A, domain 2"/>
    <property type="match status" value="1"/>
</dbReference>
<feature type="active site" evidence="3">
    <location>
        <position position="262"/>
    </location>
</feature>
<gene>
    <name evidence="6" type="ORF">AGRA3207_005061</name>
</gene>
<proteinExistence type="inferred from homology"/>
<evidence type="ECO:0000313" key="7">
    <source>
        <dbReference type="Proteomes" id="UP001049518"/>
    </source>
</evidence>
<feature type="domain" description="Aldehyde dehydrogenase" evidence="5">
    <location>
        <begin position="27"/>
        <end position="484"/>
    </location>
</feature>
<dbReference type="InterPro" id="IPR016162">
    <property type="entry name" value="Ald_DH_N"/>
</dbReference>
<dbReference type="PANTHER" id="PTHR43353">
    <property type="entry name" value="SUCCINATE-SEMIALDEHYDE DEHYDROGENASE, MITOCHONDRIAL"/>
    <property type="match status" value="1"/>
</dbReference>
<comment type="similarity">
    <text evidence="1 4">Belongs to the aldehyde dehydrogenase family.</text>
</comment>
<dbReference type="InterPro" id="IPR016163">
    <property type="entry name" value="Ald_DH_C"/>
</dbReference>
<keyword evidence="2 4" id="KW-0560">Oxidoreductase</keyword>
<dbReference type="Pfam" id="PF00171">
    <property type="entry name" value="Aldedh"/>
    <property type="match status" value="1"/>
</dbReference>
<dbReference type="InterPro" id="IPR015590">
    <property type="entry name" value="Aldehyde_DH_dom"/>
</dbReference>
<sequence length="499" mass="52389">MTVATRGTDVLKDPDLLREAALVGGEWISAGAASTAVANPSNGEPLGRTPDLAEEDVVRAIDAAADALGPWSGRTAHERAAILRRWNDLILDHRDDLARLMTLEQGKPLPEAAGEIGYAASFVAWYAEEATRTYGEVIPTYDRDRRMVVIKEPVGVCAAVTPWNFPSAMVTRKAAPALAAGCTMVLKPAPGTPFSALALAGLARRAGVPDGVLSVVTGDAEMIGRVLTSDARVRKLSFTGSTAVGRLLMQRSARTLQRVSLELGGNAPFLVLDDADVDAAVTGCVQSKFRNAGQTCVCANRVIVQAGVAEEFQAKLVSAVGELRVGDGFGEGVDLGPLIDAAAVAKVERHVRDAVEHGASVLTGGRRHDLGGTFFQPTVLGGVTPRMLVAHEETFGPLAPLFTVADDDEAVRLANATASGLAAYVYTRDIGRAWRIGERLDVGMVGVNTGLLSSAYAPFGGRKESGMGREGARAGIEEFLETKYLAFAGLADEGQATGR</sequence>
<dbReference type="CDD" id="cd07103">
    <property type="entry name" value="ALDH_F5_SSADH_GabD"/>
    <property type="match status" value="1"/>
</dbReference>
<evidence type="ECO:0000256" key="1">
    <source>
        <dbReference type="ARBA" id="ARBA00009986"/>
    </source>
</evidence>
<accession>A0ABX8QYV7</accession>
<dbReference type="EMBL" id="CP059572">
    <property type="protein sequence ID" value="QXJ23848.1"/>
    <property type="molecule type" value="Genomic_DNA"/>
</dbReference>
<keyword evidence="7" id="KW-1185">Reference proteome</keyword>
<protein>
    <submittedName>
        <fullName evidence="6">NAD-dependent succinate-semialdehyde dehydrogenase</fullName>
    </submittedName>
</protein>
<evidence type="ECO:0000256" key="2">
    <source>
        <dbReference type="ARBA" id="ARBA00023002"/>
    </source>
</evidence>
<dbReference type="Gene3D" id="3.40.605.10">
    <property type="entry name" value="Aldehyde Dehydrogenase, Chain A, domain 1"/>
    <property type="match status" value="1"/>
</dbReference>
<dbReference type="PANTHER" id="PTHR43353:SF5">
    <property type="entry name" value="SUCCINATE-SEMIALDEHYDE DEHYDROGENASE, MITOCHONDRIAL"/>
    <property type="match status" value="1"/>
</dbReference>
<dbReference type="InterPro" id="IPR029510">
    <property type="entry name" value="Ald_DH_CS_GLU"/>
</dbReference>
<dbReference type="InterPro" id="IPR010102">
    <property type="entry name" value="Succ_semiAld_DH"/>
</dbReference>
<evidence type="ECO:0000256" key="3">
    <source>
        <dbReference type="PROSITE-ProRule" id="PRU10007"/>
    </source>
</evidence>
<dbReference type="Proteomes" id="UP001049518">
    <property type="component" value="Chromosome"/>
</dbReference>
<dbReference type="PROSITE" id="PS00687">
    <property type="entry name" value="ALDEHYDE_DEHYDR_GLU"/>
    <property type="match status" value="1"/>
</dbReference>
<organism evidence="6 7">
    <name type="scientific">Actinomadura graeca</name>
    <dbReference type="NCBI Taxonomy" id="2750812"/>
    <lineage>
        <taxon>Bacteria</taxon>
        <taxon>Bacillati</taxon>
        <taxon>Actinomycetota</taxon>
        <taxon>Actinomycetes</taxon>
        <taxon>Streptosporangiales</taxon>
        <taxon>Thermomonosporaceae</taxon>
        <taxon>Actinomadura</taxon>
    </lineage>
</organism>
<evidence type="ECO:0000313" key="6">
    <source>
        <dbReference type="EMBL" id="QXJ23848.1"/>
    </source>
</evidence>
<dbReference type="InterPro" id="IPR016160">
    <property type="entry name" value="Ald_DH_CS_CYS"/>
</dbReference>
<evidence type="ECO:0000256" key="4">
    <source>
        <dbReference type="RuleBase" id="RU003345"/>
    </source>
</evidence>